<keyword evidence="3" id="KW-0408">Iron</keyword>
<sequence>MASSDMTISQMPEWSQAMSVGNVLIDAQHRQLLGLGRQALELLQAPVLDPVRFHALLNDIADATRQHFETEEAILQAHQCPFLDAHRAEHDRYRERLTELLFDGIFGAGDRDGLARLIHELITEHVLQRDVPLKEYMS</sequence>
<dbReference type="InterPro" id="IPR012312">
    <property type="entry name" value="Hemerythrin-like"/>
</dbReference>
<dbReference type="InterPro" id="IPR050669">
    <property type="entry name" value="Hemerythrin"/>
</dbReference>
<dbReference type="OrthoDB" id="5296936at2"/>
<dbReference type="CDD" id="cd12107">
    <property type="entry name" value="Hemerythrin"/>
    <property type="match status" value="1"/>
</dbReference>
<dbReference type="PANTHER" id="PTHR37164">
    <property type="entry name" value="BACTERIOHEMERYTHRIN"/>
    <property type="match status" value="1"/>
</dbReference>
<proteinExistence type="inferred from homology"/>
<reference evidence="5 6" key="1">
    <citation type="submission" date="2018-03" db="EMBL/GenBank/DDBJ databases">
        <title>Comparative genomics illustrates the genes involved in a hyperalkaliphilic mechanisms of Serpentinomonas isolated from highly-alkaline calcium-rich serpentinized springs.</title>
        <authorList>
            <person name="Suzuki S."/>
            <person name="Ishii S."/>
            <person name="Walworth N."/>
            <person name="Bird L."/>
            <person name="Kuenen J.G."/>
            <person name="Nealson K.H."/>
        </authorList>
    </citation>
    <scope>NUCLEOTIDE SEQUENCE [LARGE SCALE GENOMIC DNA]</scope>
    <source>
        <strain evidence="5 6">P1</strain>
    </source>
</reference>
<evidence type="ECO:0000256" key="1">
    <source>
        <dbReference type="ARBA" id="ARBA00010587"/>
    </source>
</evidence>
<dbReference type="SUPFAM" id="SSF47188">
    <property type="entry name" value="Hemerythrin-like"/>
    <property type="match status" value="1"/>
</dbReference>
<dbReference type="EMBL" id="PVLQ01000063">
    <property type="protein sequence ID" value="PRD64575.1"/>
    <property type="molecule type" value="Genomic_DNA"/>
</dbReference>
<name>A0A2S9K2H6_9BURK</name>
<dbReference type="AlphaFoldDB" id="A0A2S9K2H6"/>
<dbReference type="PANTHER" id="PTHR37164:SF1">
    <property type="entry name" value="BACTERIOHEMERYTHRIN"/>
    <property type="match status" value="1"/>
</dbReference>
<dbReference type="Proteomes" id="UP000238589">
    <property type="component" value="Unassembled WGS sequence"/>
</dbReference>
<dbReference type="Gene3D" id="1.20.120.50">
    <property type="entry name" value="Hemerythrin-like"/>
    <property type="match status" value="1"/>
</dbReference>
<dbReference type="InterPro" id="IPR035938">
    <property type="entry name" value="Hemerythrin-like_sf"/>
</dbReference>
<accession>A0A2S9K2H6</accession>
<keyword evidence="6" id="KW-1185">Reference proteome</keyword>
<comment type="caution">
    <text evidence="5">The sequence shown here is derived from an EMBL/GenBank/DDBJ whole genome shotgun (WGS) entry which is preliminary data.</text>
</comment>
<comment type="similarity">
    <text evidence="1">Belongs to the hemerythrin family.</text>
</comment>
<dbReference type="Pfam" id="PF01814">
    <property type="entry name" value="Hemerythrin"/>
    <property type="match status" value="1"/>
</dbReference>
<feature type="domain" description="Hemerythrin-like" evidence="4">
    <location>
        <begin position="24"/>
        <end position="126"/>
    </location>
</feature>
<keyword evidence="2" id="KW-0479">Metal-binding</keyword>
<dbReference type="RefSeq" id="WP_105749143.1">
    <property type="nucleotide sequence ID" value="NZ_PVLQ01000063.1"/>
</dbReference>
<protein>
    <recommendedName>
        <fullName evidence="4">Hemerythrin-like domain-containing protein</fullName>
    </recommendedName>
</protein>
<evidence type="ECO:0000259" key="4">
    <source>
        <dbReference type="Pfam" id="PF01814"/>
    </source>
</evidence>
<dbReference type="NCBIfam" id="TIGR02481">
    <property type="entry name" value="hemeryth_dom"/>
    <property type="match status" value="1"/>
</dbReference>
<evidence type="ECO:0000313" key="6">
    <source>
        <dbReference type="Proteomes" id="UP000238589"/>
    </source>
</evidence>
<evidence type="ECO:0000256" key="3">
    <source>
        <dbReference type="ARBA" id="ARBA00023004"/>
    </source>
</evidence>
<dbReference type="InterPro" id="IPR012827">
    <property type="entry name" value="Hemerythrin_metal-bd"/>
</dbReference>
<evidence type="ECO:0000313" key="5">
    <source>
        <dbReference type="EMBL" id="PRD64575.1"/>
    </source>
</evidence>
<dbReference type="GO" id="GO:0046872">
    <property type="term" value="F:metal ion binding"/>
    <property type="evidence" value="ECO:0007669"/>
    <property type="project" value="UniProtKB-KW"/>
</dbReference>
<organism evidence="5 6">
    <name type="scientific">Malikia granosa</name>
    <dbReference type="NCBI Taxonomy" id="263067"/>
    <lineage>
        <taxon>Bacteria</taxon>
        <taxon>Pseudomonadati</taxon>
        <taxon>Pseudomonadota</taxon>
        <taxon>Betaproteobacteria</taxon>
        <taxon>Burkholderiales</taxon>
        <taxon>Comamonadaceae</taxon>
        <taxon>Malikia</taxon>
    </lineage>
</organism>
<evidence type="ECO:0000256" key="2">
    <source>
        <dbReference type="ARBA" id="ARBA00022723"/>
    </source>
</evidence>
<gene>
    <name evidence="5" type="ORF">C6P64_13835</name>
</gene>